<feature type="domain" description="Nidogen G2 beta-barrel" evidence="17">
    <location>
        <begin position="495"/>
        <end position="725"/>
    </location>
</feature>
<dbReference type="GO" id="GO:0005886">
    <property type="term" value="C:plasma membrane"/>
    <property type="evidence" value="ECO:0007669"/>
    <property type="project" value="TreeGrafter"/>
</dbReference>
<evidence type="ECO:0000313" key="21">
    <source>
        <dbReference type="Proteomes" id="UP000694545"/>
    </source>
</evidence>
<feature type="repeat" description="LDL-receptor class B" evidence="13">
    <location>
        <begin position="1114"/>
        <end position="1157"/>
    </location>
</feature>
<protein>
    <submittedName>
        <fullName evidence="20">Nidogen 2</fullName>
    </submittedName>
</protein>
<dbReference type="InterPro" id="IPR049883">
    <property type="entry name" value="NOTCH1_EGF-like"/>
</dbReference>
<dbReference type="GO" id="GO:0060070">
    <property type="term" value="P:canonical Wnt signaling pathway"/>
    <property type="evidence" value="ECO:0007669"/>
    <property type="project" value="TreeGrafter"/>
</dbReference>
<dbReference type="SUPFAM" id="SSF54511">
    <property type="entry name" value="GFP-like"/>
    <property type="match status" value="1"/>
</dbReference>
<dbReference type="FunFam" id="2.40.155.10:FF:000001">
    <property type="entry name" value="Nidogen 1"/>
    <property type="match status" value="1"/>
</dbReference>
<evidence type="ECO:0000256" key="8">
    <source>
        <dbReference type="ARBA" id="ARBA00022869"/>
    </source>
</evidence>
<dbReference type="PROSITE" id="PS01187">
    <property type="entry name" value="EGF_CA"/>
    <property type="match status" value="2"/>
</dbReference>
<evidence type="ECO:0000256" key="11">
    <source>
        <dbReference type="ARBA" id="ARBA00023180"/>
    </source>
</evidence>
<dbReference type="GO" id="GO:0017147">
    <property type="term" value="F:Wnt-protein binding"/>
    <property type="evidence" value="ECO:0007669"/>
    <property type="project" value="TreeGrafter"/>
</dbReference>
<evidence type="ECO:0000256" key="2">
    <source>
        <dbReference type="ARBA" id="ARBA00022525"/>
    </source>
</evidence>
<dbReference type="InterPro" id="IPR009017">
    <property type="entry name" value="GFP"/>
</dbReference>
<dbReference type="GO" id="GO:0005509">
    <property type="term" value="F:calcium ion binding"/>
    <property type="evidence" value="ECO:0007669"/>
    <property type="project" value="InterPro"/>
</dbReference>
<dbReference type="InterPro" id="IPR000152">
    <property type="entry name" value="EGF-type_Asp/Asn_hydroxyl_site"/>
</dbReference>
<dbReference type="InterPro" id="IPR003886">
    <property type="entry name" value="NIDO_dom"/>
</dbReference>
<dbReference type="FunFam" id="2.10.25.10:FF:000038">
    <property type="entry name" value="Fibrillin 2"/>
    <property type="match status" value="2"/>
</dbReference>
<dbReference type="InterPro" id="IPR006605">
    <property type="entry name" value="G2_nidogen/fibulin_G2F"/>
</dbReference>
<proteinExistence type="predicted"/>
<dbReference type="InterPro" id="IPR011042">
    <property type="entry name" value="6-blade_b-propeller_TolB-like"/>
</dbReference>
<dbReference type="Gene3D" id="2.10.25.10">
    <property type="entry name" value="Laminin"/>
    <property type="match status" value="4"/>
</dbReference>
<evidence type="ECO:0000256" key="3">
    <source>
        <dbReference type="ARBA" id="ARBA00022530"/>
    </source>
</evidence>
<keyword evidence="21" id="KW-1185">Reference proteome</keyword>
<dbReference type="Gene3D" id="2.40.155.10">
    <property type="entry name" value="Green fluorescent protein"/>
    <property type="match status" value="1"/>
</dbReference>
<dbReference type="PROSITE" id="PS50993">
    <property type="entry name" value="NIDOGEN_G2"/>
    <property type="match status" value="1"/>
</dbReference>
<evidence type="ECO:0000259" key="19">
    <source>
        <dbReference type="PROSITE" id="PS51220"/>
    </source>
</evidence>
<feature type="domain" description="EGF-like" evidence="16">
    <location>
        <begin position="768"/>
        <end position="810"/>
    </location>
</feature>
<feature type="disulfide bond" evidence="14">
    <location>
        <begin position="1017"/>
        <end position="1024"/>
    </location>
</feature>
<keyword evidence="8" id="KW-0084">Basement membrane</keyword>
<evidence type="ECO:0000256" key="7">
    <source>
        <dbReference type="ARBA" id="ARBA00022837"/>
    </source>
</evidence>
<dbReference type="InterPro" id="IPR050778">
    <property type="entry name" value="Cueball_EGF_LRP_Nidogen"/>
</dbReference>
<dbReference type="Pfam" id="PF00058">
    <property type="entry name" value="Ldl_recept_b"/>
    <property type="match status" value="3"/>
</dbReference>
<dbReference type="CDD" id="cd00054">
    <property type="entry name" value="EGF_CA"/>
    <property type="match status" value="2"/>
</dbReference>
<keyword evidence="10 14" id="KW-1015">Disulfide bond</keyword>
<dbReference type="SUPFAM" id="SSF57184">
    <property type="entry name" value="Growth factor receptor domain"/>
    <property type="match status" value="1"/>
</dbReference>
<dbReference type="GO" id="GO:0005604">
    <property type="term" value="C:basement membrane"/>
    <property type="evidence" value="ECO:0007669"/>
    <property type="project" value="UniProtKB-SubCell"/>
</dbReference>
<dbReference type="PROSITE" id="PS50026">
    <property type="entry name" value="EGF_3"/>
    <property type="match status" value="4"/>
</dbReference>
<dbReference type="PANTHER" id="PTHR46513">
    <property type="entry name" value="VITELLOGENIN RECEPTOR-LIKE PROTEIN-RELATED-RELATED"/>
    <property type="match status" value="1"/>
</dbReference>
<keyword evidence="9" id="KW-0130">Cell adhesion</keyword>
<reference evidence="20" key="2">
    <citation type="submission" date="2025-09" db="UniProtKB">
        <authorList>
            <consortium name="Ensembl"/>
        </authorList>
    </citation>
    <scope>IDENTIFICATION</scope>
</reference>
<reference evidence="20" key="1">
    <citation type="submission" date="2025-08" db="UniProtKB">
        <authorList>
            <consortium name="Ensembl"/>
        </authorList>
    </citation>
    <scope>IDENTIFICATION</scope>
</reference>
<dbReference type="SMART" id="SM00539">
    <property type="entry name" value="NIDO"/>
    <property type="match status" value="1"/>
</dbReference>
<feature type="region of interest" description="Disordered" evidence="15">
    <location>
        <begin position="234"/>
        <end position="279"/>
    </location>
</feature>
<dbReference type="SUPFAM" id="SSF57196">
    <property type="entry name" value="EGF/Laminin"/>
    <property type="match status" value="1"/>
</dbReference>
<keyword evidence="7" id="KW-0106">Calcium</keyword>
<evidence type="ECO:0000256" key="12">
    <source>
        <dbReference type="PROSITE-ProRule" id="PRU00076"/>
    </source>
</evidence>
<dbReference type="InterPro" id="IPR000716">
    <property type="entry name" value="Thyroglobulin_1"/>
</dbReference>
<dbReference type="CDD" id="cd00191">
    <property type="entry name" value="TY"/>
    <property type="match status" value="2"/>
</dbReference>
<feature type="domain" description="NIDO" evidence="19">
    <location>
        <begin position="63"/>
        <end position="226"/>
    </location>
</feature>
<dbReference type="Ensembl" id="ENSVKKT00000003789.1">
    <property type="protein sequence ID" value="ENSVKKP00000003690.1"/>
    <property type="gene ID" value="ENSVKKG00000001772.1"/>
</dbReference>
<keyword evidence="5" id="KW-0732">Signal</keyword>
<dbReference type="InterPro" id="IPR024731">
    <property type="entry name" value="NELL2-like_EGF"/>
</dbReference>
<feature type="domain" description="Thyroglobulin type-1" evidence="18">
    <location>
        <begin position="903"/>
        <end position="969"/>
    </location>
</feature>
<dbReference type="PROSITE" id="PS01186">
    <property type="entry name" value="EGF_2"/>
    <property type="match status" value="4"/>
</dbReference>
<dbReference type="GO" id="GO:0007160">
    <property type="term" value="P:cell-matrix adhesion"/>
    <property type="evidence" value="ECO:0007669"/>
    <property type="project" value="InterPro"/>
</dbReference>
<dbReference type="SMART" id="SM00181">
    <property type="entry name" value="EGF"/>
    <property type="match status" value="5"/>
</dbReference>
<keyword evidence="11" id="KW-0325">Glycoprotein</keyword>
<dbReference type="FunFam" id="2.120.10.30:FF:000030">
    <property type="entry name" value="Nidogen 1"/>
    <property type="match status" value="1"/>
</dbReference>
<sequence>PLLRLPSPTWHLPGVPRHMSPCPAALTLSGGVGTNGIISTQDFPRETQYVDDDFPTDFPAIAPFLSDIDTSGGRGKIYYRLDESREVLDRAARLVQAGFPSATDFVPDHAFIATWENVGAYEEVTRNLEPSKQRNTFQAVLAFSPSDTYALFLYPEDGIQFFGTRPKESYHVHLELPARVGFSRGDYHRQEGPYHGITSSEQSVKNLYQASNIGIPGVWLFHIGSTSPLENVVPATVGRGPPPSPSSSERRLVRPPTPEAAYPDSSPDYADPFYDGNEDDLEYLPVTPTELPPVPETGTRSSFSLGDLLDYDELMRSGPEPDSGLKPSRLPHYPELDSVSLDLAEGPPSAAAFVSEGNAGTPTLPLVYESPIEAVTAILLGQPGGEGALPPQGKVWSAPSEAEGFPVYPEGQVVPERLPDSAPHFSHRRRVVGVDEDVSFNPDGFTYSTASVDTCEEHHTQCSQHGFCTDYSTGFCCHCQNKFYGNGKHCLPEGAAHRLNGKVSGSLLVGQTPVHFGQVDLHAYIVSNDGRAYTAISHIPQPAAQSLMPLAPIGGFFGWLFALEKPGYENGFSITGAKFTHNMEVTFYPGEEKAFVKQTVDGLDVEDYLSVRTEIQGQVPYIPENVTVYIAPYKEIYHYSDSVVTSTSHRQYSLILGSTNQTFSYRLRQNITYDGCPHAGRRQLVPPAQQLMVERIFALYNEEERVLRYAVTNQIGPLGDDSGSVPLNPCYDGSHTCDTTARCQPGAGLDFTCECTSGYRGDGRECVDINECAEGLSRCSQESVCVNTQGSYRCECPSGYQLAADRATCIVAAPPPNPCAQGTHTCAAADRARCVYHGAGSFSCVCLAGYAGNGHNCTDVDECAEGRCHRAADCVNSPGSFSCRCRAGYEGDGFHCSPGTPVLTRCEQERRHLGQPGLPGGPHVPECDEQGNYRPLQCRHSTGECWCVDREGAEVPGSRVPPSAVQPRCGAPEPTRRPQTMCERWRESLLGHYGGSPRGDQYVPQCDAFGNFNPLQCHGNSGYCWCVDEHGREIQGTRSEPGAPPPIVAPPTARPSPRPDIAAPARGTFLLYAQGQQINSLPLNGTRLKKEDARTLLSLHGSIVVGIDYDCRERMMYWTDVAGRTISRAGLEQGAEPETLVSSGLISPEGLAIDHLRRTMFWTDSGLDKIERARLDGTERRVLFATELVNPRAIAVDPIRGNLYWTDWNREAPKIETSTVTGENRQILVNQDIGLPNGLTFDPFSKLVCWADAGTKKLECISPDGTGRRAIQNNLNYPFGIVSYANHFYHTDWRRDGVIAVNRDSGAFTGEYLPEQRTHLYGITAVHAYCPGGKHRKYEHGLWREGQGGSPTRFAPLQKRCGLVQAFFLIRCCRIICPCSGARGKEGVCPTTRVFSSACFGSLRRGARCLPLPMPFRGAWGNTPLP</sequence>
<feature type="repeat" description="LDL-receptor class B" evidence="13">
    <location>
        <begin position="1201"/>
        <end position="1245"/>
    </location>
</feature>
<evidence type="ECO:0000256" key="6">
    <source>
        <dbReference type="ARBA" id="ARBA00022737"/>
    </source>
</evidence>
<evidence type="ECO:0000256" key="4">
    <source>
        <dbReference type="ARBA" id="ARBA00022536"/>
    </source>
</evidence>
<evidence type="ECO:0000256" key="14">
    <source>
        <dbReference type="PROSITE-ProRule" id="PRU00500"/>
    </source>
</evidence>
<dbReference type="PROSITE" id="PS51120">
    <property type="entry name" value="LDLRB"/>
    <property type="match status" value="3"/>
</dbReference>
<name>A0A8D2IRP5_VARKO</name>
<keyword evidence="4 12" id="KW-0245">EGF-like domain</keyword>
<evidence type="ECO:0000259" key="17">
    <source>
        <dbReference type="PROSITE" id="PS50993"/>
    </source>
</evidence>
<feature type="domain" description="EGF-like" evidence="16">
    <location>
        <begin position="726"/>
        <end position="767"/>
    </location>
</feature>
<dbReference type="PROSITE" id="PS00010">
    <property type="entry name" value="ASX_HYDROXYL"/>
    <property type="match status" value="3"/>
</dbReference>
<comment type="caution">
    <text evidence="12">Lacks conserved residue(s) required for the propagation of feature annotation.</text>
</comment>
<dbReference type="CDD" id="cd00255">
    <property type="entry name" value="nidG2"/>
    <property type="match status" value="1"/>
</dbReference>
<evidence type="ECO:0000256" key="1">
    <source>
        <dbReference type="ARBA" id="ARBA00004302"/>
    </source>
</evidence>
<comment type="subcellular location">
    <subcellularLocation>
        <location evidence="1">Secreted</location>
        <location evidence="1">Extracellular space</location>
        <location evidence="1">Extracellular matrix</location>
        <location evidence="1">Basement membrane</location>
    </subcellularLocation>
</comment>
<evidence type="ECO:0000313" key="20">
    <source>
        <dbReference type="Ensembl" id="ENSVKKP00000003690.1"/>
    </source>
</evidence>
<keyword evidence="6" id="KW-0677">Repeat</keyword>
<dbReference type="Proteomes" id="UP000694545">
    <property type="component" value="Unplaced"/>
</dbReference>
<feature type="disulfide bond" evidence="14">
    <location>
        <begin position="938"/>
        <end position="945"/>
    </location>
</feature>
<evidence type="ECO:0000259" key="18">
    <source>
        <dbReference type="PROSITE" id="PS51162"/>
    </source>
</evidence>
<dbReference type="PROSITE" id="PS51220">
    <property type="entry name" value="NIDO"/>
    <property type="match status" value="1"/>
</dbReference>
<dbReference type="SUPFAM" id="SSF57610">
    <property type="entry name" value="Thyroglobulin type-1 domain"/>
    <property type="match status" value="2"/>
</dbReference>
<dbReference type="SMART" id="SM00682">
    <property type="entry name" value="G2F"/>
    <property type="match status" value="1"/>
</dbReference>
<dbReference type="Pfam" id="PF07474">
    <property type="entry name" value="G2F"/>
    <property type="match status" value="1"/>
</dbReference>
<accession>A0A8D2IRP5</accession>
<dbReference type="InterPro" id="IPR000033">
    <property type="entry name" value="LDLR_classB_rpt"/>
</dbReference>
<dbReference type="PROSITE" id="PS51162">
    <property type="entry name" value="THYROGLOBULIN_1_2"/>
    <property type="match status" value="2"/>
</dbReference>
<evidence type="ECO:0000256" key="9">
    <source>
        <dbReference type="ARBA" id="ARBA00022889"/>
    </source>
</evidence>
<organism evidence="20 21">
    <name type="scientific">Varanus komodoensis</name>
    <name type="common">Komodo dragon</name>
    <dbReference type="NCBI Taxonomy" id="61221"/>
    <lineage>
        <taxon>Eukaryota</taxon>
        <taxon>Metazoa</taxon>
        <taxon>Chordata</taxon>
        <taxon>Craniata</taxon>
        <taxon>Vertebrata</taxon>
        <taxon>Euteleostomi</taxon>
        <taxon>Lepidosauria</taxon>
        <taxon>Squamata</taxon>
        <taxon>Bifurcata</taxon>
        <taxon>Unidentata</taxon>
        <taxon>Episquamata</taxon>
        <taxon>Toxicofera</taxon>
        <taxon>Anguimorpha</taxon>
        <taxon>Paleoanguimorpha</taxon>
        <taxon>Varanoidea</taxon>
        <taxon>Varanidae</taxon>
        <taxon>Varanus</taxon>
    </lineage>
</organism>
<evidence type="ECO:0000256" key="10">
    <source>
        <dbReference type="ARBA" id="ARBA00023157"/>
    </source>
</evidence>
<feature type="repeat" description="LDL-receptor class B" evidence="13">
    <location>
        <begin position="1158"/>
        <end position="1200"/>
    </location>
</feature>
<dbReference type="FunFam" id="2.10.25.10:FF:000281">
    <property type="entry name" value="Nidogen 1"/>
    <property type="match status" value="1"/>
</dbReference>
<dbReference type="InterPro" id="IPR018097">
    <property type="entry name" value="EGF_Ca-bd_CS"/>
</dbReference>
<dbReference type="SUPFAM" id="SSF63825">
    <property type="entry name" value="YWTD domain"/>
    <property type="match status" value="1"/>
</dbReference>
<dbReference type="InterPro" id="IPR001881">
    <property type="entry name" value="EGF-like_Ca-bd_dom"/>
</dbReference>
<evidence type="ECO:0000256" key="13">
    <source>
        <dbReference type="PROSITE-ProRule" id="PRU00461"/>
    </source>
</evidence>
<dbReference type="Gene3D" id="2.120.10.30">
    <property type="entry name" value="TolB, C-terminal domain"/>
    <property type="match status" value="1"/>
</dbReference>
<dbReference type="PANTHER" id="PTHR46513:SF15">
    <property type="entry name" value="NIDOGEN 2"/>
    <property type="match status" value="1"/>
</dbReference>
<dbReference type="Pfam" id="PF12947">
    <property type="entry name" value="EGF_3"/>
    <property type="match status" value="1"/>
</dbReference>
<dbReference type="SMART" id="SM00211">
    <property type="entry name" value="TY"/>
    <property type="match status" value="2"/>
</dbReference>
<evidence type="ECO:0000259" key="16">
    <source>
        <dbReference type="PROSITE" id="PS50026"/>
    </source>
</evidence>
<dbReference type="Pfam" id="PF00086">
    <property type="entry name" value="Thyroglobulin_1"/>
    <property type="match status" value="2"/>
</dbReference>
<dbReference type="Pfam" id="PF06119">
    <property type="entry name" value="NIDO"/>
    <property type="match status" value="1"/>
</dbReference>
<evidence type="ECO:0000256" key="15">
    <source>
        <dbReference type="SAM" id="MobiDB-lite"/>
    </source>
</evidence>
<dbReference type="InterPro" id="IPR000742">
    <property type="entry name" value="EGF"/>
</dbReference>
<feature type="domain" description="Thyroglobulin type-1" evidence="18">
    <location>
        <begin position="979"/>
        <end position="1053"/>
    </location>
</feature>
<dbReference type="InterPro" id="IPR036857">
    <property type="entry name" value="Thyroglobulin_1_sf"/>
</dbReference>
<feature type="domain" description="EGF-like" evidence="16">
    <location>
        <begin position="859"/>
        <end position="897"/>
    </location>
</feature>
<dbReference type="Gene3D" id="4.10.800.10">
    <property type="entry name" value="Thyroglobulin type-1"/>
    <property type="match status" value="2"/>
</dbReference>
<dbReference type="OMA" id="TCEHNHG"/>
<dbReference type="SMART" id="SM00135">
    <property type="entry name" value="LY"/>
    <property type="match status" value="4"/>
</dbReference>
<feature type="region of interest" description="Disordered" evidence="15">
    <location>
        <begin position="956"/>
        <end position="977"/>
    </location>
</feature>
<dbReference type="Pfam" id="PF07645">
    <property type="entry name" value="EGF_CA"/>
    <property type="match status" value="3"/>
</dbReference>
<feature type="domain" description="EGF-like" evidence="16">
    <location>
        <begin position="815"/>
        <end position="858"/>
    </location>
</feature>
<dbReference type="SMART" id="SM00179">
    <property type="entry name" value="EGF_CA"/>
    <property type="match status" value="4"/>
</dbReference>
<dbReference type="PROSITE" id="PS00484">
    <property type="entry name" value="THYROGLOBULIN_1_1"/>
    <property type="match status" value="2"/>
</dbReference>
<keyword evidence="2" id="KW-0964">Secreted</keyword>
<keyword evidence="3" id="KW-0272">Extracellular matrix</keyword>
<dbReference type="InterPro" id="IPR009030">
    <property type="entry name" value="Growth_fac_rcpt_cys_sf"/>
</dbReference>
<evidence type="ECO:0000256" key="5">
    <source>
        <dbReference type="ARBA" id="ARBA00022729"/>
    </source>
</evidence>
<dbReference type="GO" id="GO:0042813">
    <property type="term" value="F:Wnt receptor activity"/>
    <property type="evidence" value="ECO:0007669"/>
    <property type="project" value="TreeGrafter"/>
</dbReference>